<keyword evidence="8" id="KW-0472">Membrane</keyword>
<dbReference type="CDD" id="cd00082">
    <property type="entry name" value="HisKA"/>
    <property type="match status" value="1"/>
</dbReference>
<dbReference type="InterPro" id="IPR003661">
    <property type="entry name" value="HisK_dim/P_dom"/>
</dbReference>
<accession>A0ABW3SZD2</accession>
<evidence type="ECO:0000256" key="8">
    <source>
        <dbReference type="SAM" id="Phobius"/>
    </source>
</evidence>
<dbReference type="InterPro" id="IPR001789">
    <property type="entry name" value="Sig_transdc_resp-reg_receiver"/>
</dbReference>
<dbReference type="InterPro" id="IPR005467">
    <property type="entry name" value="His_kinase_dom"/>
</dbReference>
<dbReference type="SUPFAM" id="SSF52172">
    <property type="entry name" value="CheY-like"/>
    <property type="match status" value="1"/>
</dbReference>
<evidence type="ECO:0000259" key="9">
    <source>
        <dbReference type="PROSITE" id="PS50109"/>
    </source>
</evidence>
<dbReference type="PROSITE" id="PS50109">
    <property type="entry name" value="HIS_KIN"/>
    <property type="match status" value="1"/>
</dbReference>
<feature type="modified residue" description="4-aspartylphosphate" evidence="5">
    <location>
        <position position="539"/>
    </location>
</feature>
<dbReference type="EMBL" id="JBHTLQ010000007">
    <property type="protein sequence ID" value="MFD1189842.1"/>
    <property type="molecule type" value="Genomic_DNA"/>
</dbReference>
<keyword evidence="11" id="KW-0067">ATP-binding</keyword>
<protein>
    <recommendedName>
        <fullName evidence="2">histidine kinase</fullName>
        <ecNumber evidence="2">2.7.13.3</ecNumber>
    </recommendedName>
</protein>
<name>A0ABW3SZD2_9CAUL</name>
<keyword evidence="6" id="KW-0175">Coiled coil</keyword>
<dbReference type="RefSeq" id="WP_377352769.1">
    <property type="nucleotide sequence ID" value="NZ_JBHTLQ010000007.1"/>
</dbReference>
<dbReference type="SMART" id="SM00448">
    <property type="entry name" value="REC"/>
    <property type="match status" value="1"/>
</dbReference>
<evidence type="ECO:0000256" key="6">
    <source>
        <dbReference type="SAM" id="Coils"/>
    </source>
</evidence>
<dbReference type="PROSITE" id="PS50110">
    <property type="entry name" value="RESPONSE_REGULATORY"/>
    <property type="match status" value="1"/>
</dbReference>
<dbReference type="PRINTS" id="PR00344">
    <property type="entry name" value="BCTRLSENSOR"/>
</dbReference>
<dbReference type="Pfam" id="PF00512">
    <property type="entry name" value="HisKA"/>
    <property type="match status" value="1"/>
</dbReference>
<dbReference type="GO" id="GO:0005524">
    <property type="term" value="F:ATP binding"/>
    <property type="evidence" value="ECO:0007669"/>
    <property type="project" value="UniProtKB-KW"/>
</dbReference>
<dbReference type="Gene3D" id="1.10.287.130">
    <property type="match status" value="1"/>
</dbReference>
<dbReference type="CDD" id="cd16922">
    <property type="entry name" value="HATPase_EvgS-ArcB-TorS-like"/>
    <property type="match status" value="1"/>
</dbReference>
<keyword evidence="8" id="KW-1133">Transmembrane helix</keyword>
<evidence type="ECO:0000256" key="1">
    <source>
        <dbReference type="ARBA" id="ARBA00000085"/>
    </source>
</evidence>
<dbReference type="CDD" id="cd17546">
    <property type="entry name" value="REC_hyHK_CKI1_RcsC-like"/>
    <property type="match status" value="1"/>
</dbReference>
<dbReference type="InterPro" id="IPR036097">
    <property type="entry name" value="HisK_dim/P_sf"/>
</dbReference>
<dbReference type="SUPFAM" id="SSF47384">
    <property type="entry name" value="Homodimeric domain of signal transducing histidine kinase"/>
    <property type="match status" value="1"/>
</dbReference>
<feature type="transmembrane region" description="Helical" evidence="8">
    <location>
        <begin position="150"/>
        <end position="170"/>
    </location>
</feature>
<dbReference type="InterPro" id="IPR011006">
    <property type="entry name" value="CheY-like_superfamily"/>
</dbReference>
<evidence type="ECO:0000256" key="3">
    <source>
        <dbReference type="ARBA" id="ARBA00022553"/>
    </source>
</evidence>
<dbReference type="PANTHER" id="PTHR45339">
    <property type="entry name" value="HYBRID SIGNAL TRANSDUCTION HISTIDINE KINASE J"/>
    <property type="match status" value="1"/>
</dbReference>
<keyword evidence="12" id="KW-1185">Reference proteome</keyword>
<dbReference type="Proteomes" id="UP001597216">
    <property type="component" value="Unassembled WGS sequence"/>
</dbReference>
<comment type="caution">
    <text evidence="11">The sequence shown here is derived from an EMBL/GenBank/DDBJ whole genome shotgun (WGS) entry which is preliminary data.</text>
</comment>
<evidence type="ECO:0000256" key="5">
    <source>
        <dbReference type="PROSITE-ProRule" id="PRU00169"/>
    </source>
</evidence>
<dbReference type="SUPFAM" id="SSF55874">
    <property type="entry name" value="ATPase domain of HSP90 chaperone/DNA topoisomerase II/histidine kinase"/>
    <property type="match status" value="1"/>
</dbReference>
<keyword evidence="4" id="KW-0902">Two-component regulatory system</keyword>
<dbReference type="SMART" id="SM00388">
    <property type="entry name" value="HisKA"/>
    <property type="match status" value="1"/>
</dbReference>
<reference evidence="12" key="1">
    <citation type="journal article" date="2019" name="Int. J. Syst. Evol. Microbiol.">
        <title>The Global Catalogue of Microorganisms (GCM) 10K type strain sequencing project: providing services to taxonomists for standard genome sequencing and annotation.</title>
        <authorList>
            <consortium name="The Broad Institute Genomics Platform"/>
            <consortium name="The Broad Institute Genome Sequencing Center for Infectious Disease"/>
            <person name="Wu L."/>
            <person name="Ma J."/>
        </authorList>
    </citation>
    <scope>NUCLEOTIDE SEQUENCE [LARGE SCALE GENOMIC DNA]</scope>
    <source>
        <strain evidence="12">CCUG 55074</strain>
    </source>
</reference>
<keyword evidence="3 5" id="KW-0597">Phosphoprotein</keyword>
<sequence length="621" mass="65511">MADDLDAPPSEPAPTSPKGNRPDLNLLARVLDNHVKALPGATLFSAASAVILAVLGHPWLALGMAVACIGLDLVLHRFYVRWRAAVDARPPKSTMRRLGFAVLARGAAALTAPIIAVLMTGRPADLVYLGLISAGTLLVAVNQAILSPYIFSYGVAAPGLGLAVLVASVIERPADFVLWGGLALLLAMSGLISRLAGRSNNALMRRQNETTRLVDHLTTAIDQALMQAEAAEQAREEAREASLAKSTFLATMSHEIRTPMNGVLGMAQMLERSEMTPLQRQQVDTIIKSGEFLMAILNDVLDLSKIDAGRMEIHKAPCDLQGLMSELEAFWGPNATDRSLALSVDVAADVPDHAALDPRRVRQILFNLVGNALKFTEEGGISVTLTCEQGETLAFAVSDTGVGIAEADIPRLFEMFRQVDASDIRRFAGTGMGLAICQQLSDLMGGSISVESALGRGSTFILRLPFEACAAPAASRPEPEAHDGEATALSILAADDNPTNLLVLEQLLGALGFEISKAGGGPEALEMLRTQSFDLVLMDIQMPEMTGIDVLQAVRAEPGPNLASPFIAVTADAMTLGPARYAELGFAGFVTKPIQAQSLVSAMMAALAEDEATAAPAAIAG</sequence>
<gene>
    <name evidence="11" type="ORF">ACFQ27_04560</name>
</gene>
<feature type="transmembrane region" description="Helical" evidence="8">
    <location>
        <begin position="176"/>
        <end position="196"/>
    </location>
</feature>
<keyword evidence="11" id="KW-0547">Nucleotide-binding</keyword>
<feature type="transmembrane region" description="Helical" evidence="8">
    <location>
        <begin position="126"/>
        <end position="145"/>
    </location>
</feature>
<evidence type="ECO:0000256" key="2">
    <source>
        <dbReference type="ARBA" id="ARBA00012438"/>
    </source>
</evidence>
<feature type="region of interest" description="Disordered" evidence="7">
    <location>
        <begin position="1"/>
        <end position="22"/>
    </location>
</feature>
<feature type="domain" description="Response regulatory" evidence="10">
    <location>
        <begin position="490"/>
        <end position="607"/>
    </location>
</feature>
<evidence type="ECO:0000313" key="11">
    <source>
        <dbReference type="EMBL" id="MFD1189842.1"/>
    </source>
</evidence>
<dbReference type="Gene3D" id="3.40.50.2300">
    <property type="match status" value="1"/>
</dbReference>
<evidence type="ECO:0000256" key="4">
    <source>
        <dbReference type="ARBA" id="ARBA00023012"/>
    </source>
</evidence>
<dbReference type="InterPro" id="IPR004358">
    <property type="entry name" value="Sig_transdc_His_kin-like_C"/>
</dbReference>
<evidence type="ECO:0000313" key="12">
    <source>
        <dbReference type="Proteomes" id="UP001597216"/>
    </source>
</evidence>
<dbReference type="Pfam" id="PF02518">
    <property type="entry name" value="HATPase_c"/>
    <property type="match status" value="1"/>
</dbReference>
<evidence type="ECO:0000259" key="10">
    <source>
        <dbReference type="PROSITE" id="PS50110"/>
    </source>
</evidence>
<dbReference type="Gene3D" id="3.30.565.10">
    <property type="entry name" value="Histidine kinase-like ATPase, C-terminal domain"/>
    <property type="match status" value="1"/>
</dbReference>
<organism evidence="11 12">
    <name type="scientific">Phenylobacterium conjunctum</name>
    <dbReference type="NCBI Taxonomy" id="1298959"/>
    <lineage>
        <taxon>Bacteria</taxon>
        <taxon>Pseudomonadati</taxon>
        <taxon>Pseudomonadota</taxon>
        <taxon>Alphaproteobacteria</taxon>
        <taxon>Caulobacterales</taxon>
        <taxon>Caulobacteraceae</taxon>
        <taxon>Phenylobacterium</taxon>
    </lineage>
</organism>
<feature type="transmembrane region" description="Helical" evidence="8">
    <location>
        <begin position="100"/>
        <end position="120"/>
    </location>
</feature>
<feature type="domain" description="Histidine kinase" evidence="9">
    <location>
        <begin position="251"/>
        <end position="468"/>
    </location>
</feature>
<dbReference type="EC" id="2.7.13.3" evidence="2"/>
<keyword evidence="8" id="KW-0812">Transmembrane</keyword>
<dbReference type="PANTHER" id="PTHR45339:SF1">
    <property type="entry name" value="HYBRID SIGNAL TRANSDUCTION HISTIDINE KINASE J"/>
    <property type="match status" value="1"/>
</dbReference>
<proteinExistence type="predicted"/>
<evidence type="ECO:0000256" key="7">
    <source>
        <dbReference type="SAM" id="MobiDB-lite"/>
    </source>
</evidence>
<feature type="coiled-coil region" evidence="6">
    <location>
        <begin position="214"/>
        <end position="241"/>
    </location>
</feature>
<comment type="catalytic activity">
    <reaction evidence="1">
        <text>ATP + protein L-histidine = ADP + protein N-phospho-L-histidine.</text>
        <dbReference type="EC" id="2.7.13.3"/>
    </reaction>
</comment>
<dbReference type="InterPro" id="IPR036890">
    <property type="entry name" value="HATPase_C_sf"/>
</dbReference>
<dbReference type="InterPro" id="IPR003594">
    <property type="entry name" value="HATPase_dom"/>
</dbReference>
<dbReference type="Pfam" id="PF00072">
    <property type="entry name" value="Response_reg"/>
    <property type="match status" value="1"/>
</dbReference>
<dbReference type="SMART" id="SM00387">
    <property type="entry name" value="HATPase_c"/>
    <property type="match status" value="1"/>
</dbReference>